<proteinExistence type="predicted"/>
<dbReference type="Gene3D" id="3.40.50.300">
    <property type="entry name" value="P-loop containing nucleotide triphosphate hydrolases"/>
    <property type="match status" value="1"/>
</dbReference>
<gene>
    <name evidence="2" type="ORF">GCM10023195_37300</name>
</gene>
<dbReference type="RefSeq" id="WP_345355309.1">
    <property type="nucleotide sequence ID" value="NZ_BAABHJ010000008.1"/>
</dbReference>
<organism evidence="2 3">
    <name type="scientific">Actinoallomurus liliacearum</name>
    <dbReference type="NCBI Taxonomy" id="1080073"/>
    <lineage>
        <taxon>Bacteria</taxon>
        <taxon>Bacillati</taxon>
        <taxon>Actinomycetota</taxon>
        <taxon>Actinomycetes</taxon>
        <taxon>Streptosporangiales</taxon>
        <taxon>Thermomonosporaceae</taxon>
        <taxon>Actinoallomurus</taxon>
    </lineage>
</organism>
<dbReference type="EMBL" id="BAABHJ010000008">
    <property type="protein sequence ID" value="GAA4609288.1"/>
    <property type="molecule type" value="Genomic_DNA"/>
</dbReference>
<protein>
    <submittedName>
        <fullName evidence="2">Sulfotransferase</fullName>
    </submittedName>
</protein>
<dbReference type="PANTHER" id="PTHR12788:SF10">
    <property type="entry name" value="PROTEIN-TYROSINE SULFOTRANSFERASE"/>
    <property type="match status" value="1"/>
</dbReference>
<dbReference type="InterPro" id="IPR027417">
    <property type="entry name" value="P-loop_NTPase"/>
</dbReference>
<dbReference type="InterPro" id="IPR026634">
    <property type="entry name" value="TPST-like"/>
</dbReference>
<comment type="caution">
    <text evidence="2">The sequence shown here is derived from an EMBL/GenBank/DDBJ whole genome shotgun (WGS) entry which is preliminary data.</text>
</comment>
<dbReference type="Pfam" id="PF13469">
    <property type="entry name" value="Sulfotransfer_3"/>
    <property type="match status" value="1"/>
</dbReference>
<accession>A0ABP8TMW8</accession>
<dbReference type="Proteomes" id="UP001500212">
    <property type="component" value="Unassembled WGS sequence"/>
</dbReference>
<keyword evidence="3" id="KW-1185">Reference proteome</keyword>
<sequence>MTKPERPVFVVGCPRSGTTMLQLMLHAHPRIAIPPENRFVMAAYDERHRFGDLNDPENRRALARWIVERKQTRFADLGLDGRAVIEEIVAGPPTLGSALGIVLRAYAARFGKPRWGDKRPGYFQRIPALRRMFPDAQIVHLVRDARDCVASLKEMAWYKLDVQHALATWMESIDAGERAARTLGPGAYHRMYYERLIADPQAELAALCAFLGEDFDPAMCEPEKVAAVAVPGRKTWHARTHGAVSTARSGTWRERLTPAELALCETVAADRLRAHGYEPDGAGRPPLPDYTRYLRVAAHRRLAARKREAKDLLRRRDEPSEVAARLTSATV</sequence>
<reference evidence="3" key="1">
    <citation type="journal article" date="2019" name="Int. J. Syst. Evol. Microbiol.">
        <title>The Global Catalogue of Microorganisms (GCM) 10K type strain sequencing project: providing services to taxonomists for standard genome sequencing and annotation.</title>
        <authorList>
            <consortium name="The Broad Institute Genomics Platform"/>
            <consortium name="The Broad Institute Genome Sequencing Center for Infectious Disease"/>
            <person name="Wu L."/>
            <person name="Ma J."/>
        </authorList>
    </citation>
    <scope>NUCLEOTIDE SEQUENCE [LARGE SCALE GENOMIC DNA]</scope>
    <source>
        <strain evidence="3">JCM 17938</strain>
    </source>
</reference>
<name>A0ABP8TMW8_9ACTN</name>
<keyword evidence="1" id="KW-0808">Transferase</keyword>
<evidence type="ECO:0000313" key="3">
    <source>
        <dbReference type="Proteomes" id="UP001500212"/>
    </source>
</evidence>
<dbReference type="PANTHER" id="PTHR12788">
    <property type="entry name" value="PROTEIN-TYROSINE SULFOTRANSFERASE 2"/>
    <property type="match status" value="1"/>
</dbReference>
<dbReference type="SUPFAM" id="SSF52540">
    <property type="entry name" value="P-loop containing nucleoside triphosphate hydrolases"/>
    <property type="match status" value="1"/>
</dbReference>
<evidence type="ECO:0000256" key="1">
    <source>
        <dbReference type="ARBA" id="ARBA00022679"/>
    </source>
</evidence>
<evidence type="ECO:0000313" key="2">
    <source>
        <dbReference type="EMBL" id="GAA4609288.1"/>
    </source>
</evidence>